<comment type="similarity">
    <text evidence="2">Belongs to the AB hydrolase superfamily. LDAH family.</text>
</comment>
<proteinExistence type="inferred from homology"/>
<dbReference type="Gene3D" id="3.40.50.1820">
    <property type="entry name" value="alpha/beta hydrolase"/>
    <property type="match status" value="1"/>
</dbReference>
<dbReference type="Pfam" id="PF10230">
    <property type="entry name" value="LIDHydrolase"/>
    <property type="match status" value="1"/>
</dbReference>
<evidence type="ECO:0000256" key="5">
    <source>
        <dbReference type="SAM" id="MobiDB-lite"/>
    </source>
</evidence>
<accession>A0A168CAY1</accession>
<dbReference type="GO" id="GO:0016298">
    <property type="term" value="F:lipase activity"/>
    <property type="evidence" value="ECO:0007669"/>
    <property type="project" value="InterPro"/>
</dbReference>
<dbReference type="EMBL" id="AZGZ01000003">
    <property type="protein sequence ID" value="KZZ96366.1"/>
    <property type="molecule type" value="Genomic_DNA"/>
</dbReference>
<dbReference type="InterPro" id="IPR029058">
    <property type="entry name" value="AB_hydrolase_fold"/>
</dbReference>
<name>A0A168CAY1_9EURO</name>
<dbReference type="AlphaFoldDB" id="A0A168CAY1"/>
<evidence type="ECO:0000256" key="3">
    <source>
        <dbReference type="ARBA" id="ARBA00022677"/>
    </source>
</evidence>
<dbReference type="OrthoDB" id="448051at2759"/>
<dbReference type="Proteomes" id="UP000242877">
    <property type="component" value="Unassembled WGS sequence"/>
</dbReference>
<evidence type="ECO:0000256" key="1">
    <source>
        <dbReference type="ARBA" id="ARBA00004502"/>
    </source>
</evidence>
<evidence type="ECO:0008006" key="8">
    <source>
        <dbReference type="Google" id="ProtNLM"/>
    </source>
</evidence>
<keyword evidence="7" id="KW-1185">Reference proteome</keyword>
<evidence type="ECO:0000313" key="6">
    <source>
        <dbReference type="EMBL" id="KZZ96366.1"/>
    </source>
</evidence>
<evidence type="ECO:0000256" key="4">
    <source>
        <dbReference type="ARBA" id="ARBA00022801"/>
    </source>
</evidence>
<evidence type="ECO:0000313" key="7">
    <source>
        <dbReference type="Proteomes" id="UP000242877"/>
    </source>
</evidence>
<dbReference type="GO" id="GO:0005811">
    <property type="term" value="C:lipid droplet"/>
    <property type="evidence" value="ECO:0007669"/>
    <property type="project" value="UniProtKB-SubCell"/>
</dbReference>
<organism evidence="6 7">
    <name type="scientific">Ascosphaera apis ARSEF 7405</name>
    <dbReference type="NCBI Taxonomy" id="392613"/>
    <lineage>
        <taxon>Eukaryota</taxon>
        <taxon>Fungi</taxon>
        <taxon>Dikarya</taxon>
        <taxon>Ascomycota</taxon>
        <taxon>Pezizomycotina</taxon>
        <taxon>Eurotiomycetes</taxon>
        <taxon>Eurotiomycetidae</taxon>
        <taxon>Onygenales</taxon>
        <taxon>Ascosphaeraceae</taxon>
        <taxon>Ascosphaera</taxon>
    </lineage>
</organism>
<dbReference type="InterPro" id="IPR019363">
    <property type="entry name" value="LDAH"/>
</dbReference>
<dbReference type="PANTHER" id="PTHR13390">
    <property type="entry name" value="LIPASE"/>
    <property type="match status" value="1"/>
</dbReference>
<dbReference type="SUPFAM" id="SSF53474">
    <property type="entry name" value="alpha/beta-Hydrolases"/>
    <property type="match status" value="1"/>
</dbReference>
<dbReference type="PANTHER" id="PTHR13390:SF0">
    <property type="entry name" value="LIPID DROPLET-ASSOCIATED HYDROLASE"/>
    <property type="match status" value="1"/>
</dbReference>
<evidence type="ECO:0000256" key="2">
    <source>
        <dbReference type="ARBA" id="ARBA00008300"/>
    </source>
</evidence>
<comment type="subcellular location">
    <subcellularLocation>
        <location evidence="1">Lipid droplet</location>
    </subcellularLocation>
</comment>
<comment type="caution">
    <text evidence="6">The sequence shown here is derived from an EMBL/GenBank/DDBJ whole genome shotgun (WGS) entry which is preliminary data.</text>
</comment>
<keyword evidence="3" id="KW-0551">Lipid droplet</keyword>
<reference evidence="6 7" key="1">
    <citation type="journal article" date="2016" name="Genome Biol. Evol.">
        <title>Divergent and convergent evolution of fungal pathogenicity.</title>
        <authorList>
            <person name="Shang Y."/>
            <person name="Xiao G."/>
            <person name="Zheng P."/>
            <person name="Cen K."/>
            <person name="Zhan S."/>
            <person name="Wang C."/>
        </authorList>
    </citation>
    <scope>NUCLEOTIDE SEQUENCE [LARGE SCALE GENOMIC DNA]</scope>
    <source>
        <strain evidence="6 7">ARSEF 7405</strain>
    </source>
</reference>
<dbReference type="GO" id="GO:0019915">
    <property type="term" value="P:lipid storage"/>
    <property type="evidence" value="ECO:0007669"/>
    <property type="project" value="InterPro"/>
</dbReference>
<gene>
    <name evidence="6" type="ORF">AAP_01139</name>
</gene>
<feature type="region of interest" description="Disordered" evidence="5">
    <location>
        <begin position="1"/>
        <end position="20"/>
    </location>
</feature>
<sequence>MAFPTQINRNSFLKTSGPSQGRNDPDTIIFFVTGNPGMIRYYHDFLSMLSDYLSSSRKDDSDASQDPGQSGSYATTAHSKKYYNLQEQIAFVEGNLLACVERWRSMQQNSDRKPKVIVIGHSVGGYISMELLRRHRERKDEAMDVIGEILLFPTVVDIAKSPSGVKFKCLNLIPCLAPCVSVLVKLIVAILPTFLLRLIVLTIMRFPPERAVDSTIDLLQHRTAVYETIYLAGFEMNEIQDDRWQDDEIWAIEPHATSNDKTSASAHNMIFYFGRDDHWVANATRDKIIRVKEEQKAKLEADPDRLRFIVCEDEVAHGFCIRECNR</sequence>
<dbReference type="VEuPathDB" id="FungiDB:AAP_01139"/>
<keyword evidence="4" id="KW-0378">Hydrolase</keyword>
<protein>
    <recommendedName>
        <fullName evidence="8">Lipid droplet-associated hydrolase</fullName>
    </recommendedName>
</protein>